<dbReference type="OrthoDB" id="1001297at2759"/>
<gene>
    <name evidence="2" type="ORF">COLO4_11461</name>
</gene>
<dbReference type="Pfam" id="PF03171">
    <property type="entry name" value="2OG-FeII_Oxy"/>
    <property type="match status" value="1"/>
</dbReference>
<sequence>MAKLWPDVTNGLLALINQDDDITALQVRNLSGEWIPATPIPGTFVCNIGDMLKFTARHIYSMAAASSTRDGF</sequence>
<keyword evidence="3" id="KW-1185">Reference proteome</keyword>
<dbReference type="InterPro" id="IPR027443">
    <property type="entry name" value="IPNS-like_sf"/>
</dbReference>
<evidence type="ECO:0000313" key="2">
    <source>
        <dbReference type="EMBL" id="OMP01943.1"/>
    </source>
</evidence>
<name>A0A1R3K4D9_9ROSI</name>
<dbReference type="InterPro" id="IPR044861">
    <property type="entry name" value="IPNS-like_FE2OG_OXY"/>
</dbReference>
<dbReference type="Proteomes" id="UP000187203">
    <property type="component" value="Unassembled WGS sequence"/>
</dbReference>
<reference evidence="3" key="1">
    <citation type="submission" date="2013-09" db="EMBL/GenBank/DDBJ databases">
        <title>Corchorus olitorius genome sequencing.</title>
        <authorList>
            <person name="Alam M."/>
            <person name="Haque M.S."/>
            <person name="Islam M.S."/>
            <person name="Emdad E.M."/>
            <person name="Islam M.M."/>
            <person name="Ahmed B."/>
            <person name="Halim A."/>
            <person name="Hossen Q.M.M."/>
            <person name="Hossain M.Z."/>
            <person name="Ahmed R."/>
            <person name="Khan M.M."/>
            <person name="Islam R."/>
            <person name="Rashid M.M."/>
            <person name="Khan S.A."/>
            <person name="Rahman M.S."/>
            <person name="Alam M."/>
            <person name="Yahiya A.S."/>
            <person name="Khan M.S."/>
            <person name="Azam M.S."/>
            <person name="Haque T."/>
            <person name="Lashkar M.Z.H."/>
            <person name="Akhand A.I."/>
            <person name="Morshed G."/>
            <person name="Roy S."/>
            <person name="Uddin K.S."/>
            <person name="Rabeya T."/>
            <person name="Hossain A.S."/>
            <person name="Chowdhury A."/>
            <person name="Snigdha A.R."/>
            <person name="Mortoza M.S."/>
            <person name="Matin S.A."/>
            <person name="Hoque S.M.E."/>
            <person name="Islam M.K."/>
            <person name="Roy D.K."/>
            <person name="Haider R."/>
            <person name="Moosa M.M."/>
            <person name="Elias S.M."/>
            <person name="Hasan A.M."/>
            <person name="Jahan S."/>
            <person name="Shafiuddin M."/>
            <person name="Mahmood N."/>
            <person name="Shommy N.S."/>
        </authorList>
    </citation>
    <scope>NUCLEOTIDE SEQUENCE [LARGE SCALE GENOMIC DNA]</scope>
    <source>
        <strain evidence="3">cv. O-4</strain>
    </source>
</reference>
<evidence type="ECO:0000259" key="1">
    <source>
        <dbReference type="Pfam" id="PF03171"/>
    </source>
</evidence>
<protein>
    <submittedName>
        <fullName evidence="2">Flavonol synthase/flavanone 3-hydroxylase</fullName>
    </submittedName>
</protein>
<evidence type="ECO:0000313" key="3">
    <source>
        <dbReference type="Proteomes" id="UP000187203"/>
    </source>
</evidence>
<dbReference type="AlphaFoldDB" id="A0A1R3K4D9"/>
<accession>A0A1R3K4D9</accession>
<dbReference type="EMBL" id="AWUE01014702">
    <property type="protein sequence ID" value="OMP01943.1"/>
    <property type="molecule type" value="Genomic_DNA"/>
</dbReference>
<proteinExistence type="predicted"/>
<dbReference type="Gene3D" id="2.60.120.330">
    <property type="entry name" value="B-lactam Antibiotic, Isopenicillin N Synthase, Chain"/>
    <property type="match status" value="1"/>
</dbReference>
<dbReference type="STRING" id="93759.A0A1R3K4D9"/>
<organism evidence="2 3">
    <name type="scientific">Corchorus olitorius</name>
    <dbReference type="NCBI Taxonomy" id="93759"/>
    <lineage>
        <taxon>Eukaryota</taxon>
        <taxon>Viridiplantae</taxon>
        <taxon>Streptophyta</taxon>
        <taxon>Embryophyta</taxon>
        <taxon>Tracheophyta</taxon>
        <taxon>Spermatophyta</taxon>
        <taxon>Magnoliopsida</taxon>
        <taxon>eudicotyledons</taxon>
        <taxon>Gunneridae</taxon>
        <taxon>Pentapetalae</taxon>
        <taxon>rosids</taxon>
        <taxon>malvids</taxon>
        <taxon>Malvales</taxon>
        <taxon>Malvaceae</taxon>
        <taxon>Grewioideae</taxon>
        <taxon>Apeibeae</taxon>
        <taxon>Corchorus</taxon>
    </lineage>
</organism>
<dbReference type="SUPFAM" id="SSF51197">
    <property type="entry name" value="Clavaminate synthase-like"/>
    <property type="match status" value="1"/>
</dbReference>
<comment type="caution">
    <text evidence="2">The sequence shown here is derived from an EMBL/GenBank/DDBJ whole genome shotgun (WGS) entry which is preliminary data.</text>
</comment>
<feature type="domain" description="Isopenicillin N synthase-like Fe(2+) 2OG dioxygenase" evidence="1">
    <location>
        <begin position="10"/>
        <end position="55"/>
    </location>
</feature>